<keyword evidence="5" id="KW-1185">Reference proteome</keyword>
<dbReference type="OrthoDB" id="1927036at2759"/>
<comment type="caution">
    <text evidence="4">The sequence shown here is derived from an EMBL/GenBank/DDBJ whole genome shotgun (WGS) entry which is preliminary data.</text>
</comment>
<dbReference type="PANTHER" id="PTHR10460:SF10">
    <property type="entry name" value="PROTEIN ABIL3"/>
    <property type="match status" value="1"/>
</dbReference>
<comment type="similarity">
    <text evidence="1">Belongs to the ABI family.</text>
</comment>
<feature type="signal peptide" evidence="3">
    <location>
        <begin position="1"/>
        <end position="35"/>
    </location>
</feature>
<feature type="chain" id="PRO_5036457732" evidence="3">
    <location>
        <begin position="36"/>
        <end position="92"/>
    </location>
</feature>
<dbReference type="Proteomes" id="UP000886595">
    <property type="component" value="Unassembled WGS sequence"/>
</dbReference>
<evidence type="ECO:0000256" key="3">
    <source>
        <dbReference type="SAM" id="SignalP"/>
    </source>
</evidence>
<dbReference type="InterPro" id="IPR028457">
    <property type="entry name" value="ABI"/>
</dbReference>
<gene>
    <name evidence="4" type="ORF">Bca52824_095461</name>
</gene>
<dbReference type="EMBL" id="JAAMPC010000385">
    <property type="protein sequence ID" value="KAG2242702.1"/>
    <property type="molecule type" value="Genomic_DNA"/>
</dbReference>
<evidence type="ECO:0000256" key="1">
    <source>
        <dbReference type="ARBA" id="ARBA00010020"/>
    </source>
</evidence>
<reference evidence="4 5" key="1">
    <citation type="submission" date="2020-02" db="EMBL/GenBank/DDBJ databases">
        <authorList>
            <person name="Ma Q."/>
            <person name="Huang Y."/>
            <person name="Song X."/>
            <person name="Pei D."/>
        </authorList>
    </citation>
    <scope>NUCLEOTIDE SEQUENCE [LARGE SCALE GENOMIC DNA]</scope>
    <source>
        <strain evidence="4">Sxm20200214</strain>
        <tissue evidence="4">Leaf</tissue>
    </source>
</reference>
<name>A0A8X7TI62_BRACI</name>
<dbReference type="Gene3D" id="6.10.140.1620">
    <property type="match status" value="1"/>
</dbReference>
<dbReference type="AlphaFoldDB" id="A0A8X7TI62"/>
<accession>A0A8X7TI62</accession>
<sequence>MLLFRTPLLTLSASENLASLLLLVFSVGSRGPTNAYTCVCRVVGTQKDYAIKALVNTADHLGSVTYEANEYVDEKVDQVAGTELRVACIDQW</sequence>
<dbReference type="PANTHER" id="PTHR10460">
    <property type="entry name" value="ABL INTERACTOR FAMILY MEMBER"/>
    <property type="match status" value="1"/>
</dbReference>
<evidence type="ECO:0000313" key="4">
    <source>
        <dbReference type="EMBL" id="KAG2242702.1"/>
    </source>
</evidence>
<evidence type="ECO:0000313" key="5">
    <source>
        <dbReference type="Proteomes" id="UP000886595"/>
    </source>
</evidence>
<comment type="function">
    <text evidence="2">Involved in regulation of actin and microtubule organization. Part of a WAVE complex that activates the Arp2/3 complex.</text>
</comment>
<proteinExistence type="inferred from homology"/>
<evidence type="ECO:0000256" key="2">
    <source>
        <dbReference type="ARBA" id="ARBA00025223"/>
    </source>
</evidence>
<protein>
    <submittedName>
        <fullName evidence="4">Uncharacterized protein</fullName>
    </submittedName>
</protein>
<organism evidence="4 5">
    <name type="scientific">Brassica carinata</name>
    <name type="common">Ethiopian mustard</name>
    <name type="synonym">Abyssinian cabbage</name>
    <dbReference type="NCBI Taxonomy" id="52824"/>
    <lineage>
        <taxon>Eukaryota</taxon>
        <taxon>Viridiplantae</taxon>
        <taxon>Streptophyta</taxon>
        <taxon>Embryophyta</taxon>
        <taxon>Tracheophyta</taxon>
        <taxon>Spermatophyta</taxon>
        <taxon>Magnoliopsida</taxon>
        <taxon>eudicotyledons</taxon>
        <taxon>Gunneridae</taxon>
        <taxon>Pentapetalae</taxon>
        <taxon>rosids</taxon>
        <taxon>malvids</taxon>
        <taxon>Brassicales</taxon>
        <taxon>Brassicaceae</taxon>
        <taxon>Brassiceae</taxon>
        <taxon>Brassica</taxon>
    </lineage>
</organism>
<keyword evidence="3" id="KW-0732">Signal</keyword>